<comment type="caution">
    <text evidence="3">The sequence shown here is derived from an EMBL/GenBank/DDBJ whole genome shotgun (WGS) entry which is preliminary data.</text>
</comment>
<dbReference type="InterPro" id="IPR006938">
    <property type="entry name" value="DUF624"/>
</dbReference>
<feature type="transmembrane region" description="Helical" evidence="2">
    <location>
        <begin position="160"/>
        <end position="185"/>
    </location>
</feature>
<feature type="transmembrane region" description="Helical" evidence="2">
    <location>
        <begin position="45"/>
        <end position="68"/>
    </location>
</feature>
<evidence type="ECO:0000313" key="3">
    <source>
        <dbReference type="EMBL" id="HIS77484.1"/>
    </source>
</evidence>
<keyword evidence="2" id="KW-0472">Membrane</keyword>
<dbReference type="Proteomes" id="UP000824002">
    <property type="component" value="Unassembled WGS sequence"/>
</dbReference>
<evidence type="ECO:0000256" key="1">
    <source>
        <dbReference type="SAM" id="MobiDB-lite"/>
    </source>
</evidence>
<accession>A0A9D1K0B1</accession>
<dbReference type="AlphaFoldDB" id="A0A9D1K0B1"/>
<protein>
    <submittedName>
        <fullName evidence="3">DUF624 domain-containing protein</fullName>
    </submittedName>
</protein>
<feature type="transmembrane region" description="Helical" evidence="2">
    <location>
        <begin position="95"/>
        <end position="117"/>
    </location>
</feature>
<keyword evidence="2" id="KW-1133">Transmembrane helix</keyword>
<reference evidence="3" key="2">
    <citation type="journal article" date="2021" name="PeerJ">
        <title>Extensive microbial diversity within the chicken gut microbiome revealed by metagenomics and culture.</title>
        <authorList>
            <person name="Gilroy R."/>
            <person name="Ravi A."/>
            <person name="Getino M."/>
            <person name="Pursley I."/>
            <person name="Horton D.L."/>
            <person name="Alikhan N.F."/>
            <person name="Baker D."/>
            <person name="Gharbi K."/>
            <person name="Hall N."/>
            <person name="Watson M."/>
            <person name="Adriaenssens E.M."/>
            <person name="Foster-Nyarko E."/>
            <person name="Jarju S."/>
            <person name="Secka A."/>
            <person name="Antonio M."/>
            <person name="Oren A."/>
            <person name="Chaudhuri R.R."/>
            <person name="La Ragione R."/>
            <person name="Hildebrand F."/>
            <person name="Pallen M.J."/>
        </authorList>
    </citation>
    <scope>NUCLEOTIDE SEQUENCE</scope>
    <source>
        <strain evidence="3">CHK199-13235</strain>
    </source>
</reference>
<dbReference type="EMBL" id="DVJP01000077">
    <property type="protein sequence ID" value="HIS77484.1"/>
    <property type="molecule type" value="Genomic_DNA"/>
</dbReference>
<gene>
    <name evidence="3" type="ORF">IAB51_11860</name>
</gene>
<sequence length="279" mass="32123">MAFFGFFNYSKPGPGVDKNAPKKKRFFLFFELYFRKFWKLIQLNLLFLVCCIPIVTIGPAICGMTYVLRNYATEKPTFLVSDFWDAFKSNWKQGFALSILFGVISVVAGVSFFWYFVNSSTSWAMLIPYGLCILFCLIFLFVQFYAYLMAITVELKLRYILKNCLIFAFLGIKTNIITAFFVLLIAIPSALFFPLTIPVLLLLAFSTIGFITVFNSYPYLVKYIIEPQEQKLREERGELDDEDDEDEEDDDVIFTDIGSQEVPVAQNNGKNSNKGRVIR</sequence>
<feature type="transmembrane region" description="Helical" evidence="2">
    <location>
        <begin position="191"/>
        <end position="214"/>
    </location>
</feature>
<feature type="compositionally biased region" description="Polar residues" evidence="1">
    <location>
        <begin position="265"/>
        <end position="279"/>
    </location>
</feature>
<dbReference type="Pfam" id="PF04854">
    <property type="entry name" value="DUF624"/>
    <property type="match status" value="1"/>
</dbReference>
<reference evidence="3" key="1">
    <citation type="submission" date="2020-10" db="EMBL/GenBank/DDBJ databases">
        <authorList>
            <person name="Gilroy R."/>
        </authorList>
    </citation>
    <scope>NUCLEOTIDE SEQUENCE</scope>
    <source>
        <strain evidence="3">CHK199-13235</strain>
    </source>
</reference>
<name>A0A9D1K0B1_9FIRM</name>
<keyword evidence="2" id="KW-0812">Transmembrane</keyword>
<feature type="transmembrane region" description="Helical" evidence="2">
    <location>
        <begin position="123"/>
        <end position="148"/>
    </location>
</feature>
<evidence type="ECO:0000256" key="2">
    <source>
        <dbReference type="SAM" id="Phobius"/>
    </source>
</evidence>
<proteinExistence type="predicted"/>
<evidence type="ECO:0000313" key="4">
    <source>
        <dbReference type="Proteomes" id="UP000824002"/>
    </source>
</evidence>
<feature type="region of interest" description="Disordered" evidence="1">
    <location>
        <begin position="256"/>
        <end position="279"/>
    </location>
</feature>
<organism evidence="3 4">
    <name type="scientific">Candidatus Merdivicinus excrementipullorum</name>
    <dbReference type="NCBI Taxonomy" id="2840867"/>
    <lineage>
        <taxon>Bacteria</taxon>
        <taxon>Bacillati</taxon>
        <taxon>Bacillota</taxon>
        <taxon>Clostridia</taxon>
        <taxon>Eubacteriales</taxon>
        <taxon>Oscillospiraceae</taxon>
        <taxon>Oscillospiraceae incertae sedis</taxon>
        <taxon>Candidatus Merdivicinus</taxon>
    </lineage>
</organism>